<dbReference type="OrthoDB" id="10020193at2759"/>
<dbReference type="GO" id="GO:0000329">
    <property type="term" value="C:fungal-type vacuole membrane"/>
    <property type="evidence" value="ECO:0007669"/>
    <property type="project" value="TreeGrafter"/>
</dbReference>
<comment type="subunit">
    <text evidence="4">Component of the GSE complex.</text>
</comment>
<evidence type="ECO:0000313" key="7">
    <source>
        <dbReference type="Proteomes" id="UP000237144"/>
    </source>
</evidence>
<proteinExistence type="inferred from homology"/>
<feature type="region of interest" description="Disordered" evidence="5">
    <location>
        <begin position="138"/>
        <end position="167"/>
    </location>
</feature>
<organism evidence="6 7">
    <name type="scientific">Rhodotorula taiwanensis</name>
    <dbReference type="NCBI Taxonomy" id="741276"/>
    <lineage>
        <taxon>Eukaryota</taxon>
        <taxon>Fungi</taxon>
        <taxon>Dikarya</taxon>
        <taxon>Basidiomycota</taxon>
        <taxon>Pucciniomycotina</taxon>
        <taxon>Microbotryomycetes</taxon>
        <taxon>Sporidiobolales</taxon>
        <taxon>Sporidiobolaceae</taxon>
        <taxon>Rhodotorula</taxon>
    </lineage>
</organism>
<dbReference type="Gene3D" id="3.30.450.190">
    <property type="match status" value="1"/>
</dbReference>
<dbReference type="EMBL" id="PJQD01000002">
    <property type="protein sequence ID" value="POY76593.1"/>
    <property type="molecule type" value="Genomic_DNA"/>
</dbReference>
<keyword evidence="3 4" id="KW-0342">GTP-binding</keyword>
<dbReference type="GO" id="GO:1990131">
    <property type="term" value="C:Gtr1-Gtr2 GTPase complex"/>
    <property type="evidence" value="ECO:0007669"/>
    <property type="project" value="UniProtKB-UniRule"/>
</dbReference>
<dbReference type="GO" id="GO:0005634">
    <property type="term" value="C:nucleus"/>
    <property type="evidence" value="ECO:0007669"/>
    <property type="project" value="TreeGrafter"/>
</dbReference>
<gene>
    <name evidence="6" type="ORF">BMF94_0183</name>
</gene>
<dbReference type="GO" id="GO:0010507">
    <property type="term" value="P:negative regulation of autophagy"/>
    <property type="evidence" value="ECO:0007669"/>
    <property type="project" value="TreeGrafter"/>
</dbReference>
<name>A0A2S5BIM2_9BASI</name>
<dbReference type="STRING" id="741276.A0A2S5BIM2"/>
<keyword evidence="7" id="KW-1185">Reference proteome</keyword>
<reference evidence="6 7" key="1">
    <citation type="journal article" date="2018" name="Front. Microbiol.">
        <title>Prospects for Fungal Bioremediation of Acidic Radioactive Waste Sites: Characterization and Genome Sequence of Rhodotorula taiwanensis MD1149.</title>
        <authorList>
            <person name="Tkavc R."/>
            <person name="Matrosova V.Y."/>
            <person name="Grichenko O.E."/>
            <person name="Gostincar C."/>
            <person name="Volpe R.P."/>
            <person name="Klimenkova P."/>
            <person name="Gaidamakova E.K."/>
            <person name="Zhou C.E."/>
            <person name="Stewart B.J."/>
            <person name="Lyman M.G."/>
            <person name="Malfatti S.A."/>
            <person name="Rubinfeld B."/>
            <person name="Courtot M."/>
            <person name="Singh J."/>
            <person name="Dalgard C.L."/>
            <person name="Hamilton T."/>
            <person name="Frey K.G."/>
            <person name="Gunde-Cimerman N."/>
            <person name="Dugan L."/>
            <person name="Daly M.J."/>
        </authorList>
    </citation>
    <scope>NUCLEOTIDE SEQUENCE [LARGE SCALE GENOMIC DNA]</scope>
    <source>
        <strain evidence="6 7">MD1149</strain>
    </source>
</reference>
<evidence type="ECO:0000256" key="5">
    <source>
        <dbReference type="SAM" id="MobiDB-lite"/>
    </source>
</evidence>
<comment type="function">
    <text evidence="4">GTPase involved in activation of the TORC1 signaling pathway, which promotes growth and represses autophagy in nutrient-rich conditions.</text>
</comment>
<dbReference type="Proteomes" id="UP000237144">
    <property type="component" value="Unassembled WGS sequence"/>
</dbReference>
<dbReference type="PANTHER" id="PTHR11259">
    <property type="entry name" value="RAS-RELATED GTP BINDING RAG/GTR YEAST"/>
    <property type="match status" value="1"/>
</dbReference>
<evidence type="ECO:0000256" key="2">
    <source>
        <dbReference type="ARBA" id="ARBA00022741"/>
    </source>
</evidence>
<dbReference type="InterPro" id="IPR006762">
    <property type="entry name" value="Gtr1_RagA"/>
</dbReference>
<evidence type="ECO:0000313" key="6">
    <source>
        <dbReference type="EMBL" id="POY76593.1"/>
    </source>
</evidence>
<dbReference type="AlphaFoldDB" id="A0A2S5BIM2"/>
<feature type="compositionally biased region" description="Low complexity" evidence="5">
    <location>
        <begin position="140"/>
        <end position="167"/>
    </location>
</feature>
<comment type="similarity">
    <text evidence="1 4">Belongs to the GTR/RAG GTP-binding protein family.</text>
</comment>
<comment type="caution">
    <text evidence="6">The sequence shown here is derived from an EMBL/GenBank/DDBJ whole genome shotgun (WGS) entry which is preliminary data.</text>
</comment>
<dbReference type="GO" id="GO:0009267">
    <property type="term" value="P:cellular response to starvation"/>
    <property type="evidence" value="ECO:0007669"/>
    <property type="project" value="TreeGrafter"/>
</dbReference>
<dbReference type="GO" id="GO:0003924">
    <property type="term" value="F:GTPase activity"/>
    <property type="evidence" value="ECO:0007669"/>
    <property type="project" value="UniProtKB-UniRule"/>
</dbReference>
<sequence>MSSKSRKKVLLMGKSGSGKTSMRAIIFKSQLAADTRRLGATIDVENSQIKFLGGLRLDLWDCGGQDCRSSHTERGRNSRLTLCGRIAFMDSHLTAQSSTVFRSVHSLIYIFDAESPELLTSDTVYFLKCLRALRDQNPPSSSSSSSAANNGGASANGNGNGSSSASNDEGPTVFVLLHKMDLVPVDQQGSKLAEFENEVTKKAREGGYKGGMQFYGTSIWNETLYKAWSVVMANLMPSLSSLRTHLDHFLDLSGASEIVLFERTTFLVISSVTRTTPSASGEEGDEVASEAKDWDERRFERISTMVKAFKLGCSKIRSPFSSLSVSTRHYTAVLDALSPETYILVVAKGHIQTAALELNIRLARPHFATLEAIGMGRS</sequence>
<dbReference type="Gene3D" id="3.40.50.300">
    <property type="entry name" value="P-loop containing nucleotide triphosphate hydrolases"/>
    <property type="match status" value="2"/>
</dbReference>
<keyword evidence="2 4" id="KW-0547">Nucleotide-binding</keyword>
<dbReference type="GO" id="GO:0005525">
    <property type="term" value="F:GTP binding"/>
    <property type="evidence" value="ECO:0007669"/>
    <property type="project" value="UniProtKB-UniRule"/>
</dbReference>
<evidence type="ECO:0000256" key="3">
    <source>
        <dbReference type="ARBA" id="ARBA00023134"/>
    </source>
</evidence>
<evidence type="ECO:0000256" key="4">
    <source>
        <dbReference type="RuleBase" id="RU367014"/>
    </source>
</evidence>
<accession>A0A2S5BIM2</accession>
<evidence type="ECO:0000256" key="1">
    <source>
        <dbReference type="ARBA" id="ARBA00007756"/>
    </source>
</evidence>
<protein>
    <recommendedName>
        <fullName evidence="4">GTP-binding protein</fullName>
    </recommendedName>
</protein>
<dbReference type="Pfam" id="PF04670">
    <property type="entry name" value="Gtr1_RagA"/>
    <property type="match status" value="3"/>
</dbReference>
<dbReference type="SUPFAM" id="SSF52540">
    <property type="entry name" value="P-loop containing nucleoside triphosphate hydrolases"/>
    <property type="match status" value="1"/>
</dbReference>
<dbReference type="PANTHER" id="PTHR11259:SF1">
    <property type="entry name" value="RAS-RELATED GTP-BINDING PROTEIN"/>
    <property type="match status" value="1"/>
</dbReference>
<dbReference type="InterPro" id="IPR027417">
    <property type="entry name" value="P-loop_NTPase"/>
</dbReference>
<dbReference type="GO" id="GO:1904263">
    <property type="term" value="P:positive regulation of TORC1 signaling"/>
    <property type="evidence" value="ECO:0007669"/>
    <property type="project" value="TreeGrafter"/>
</dbReference>